<keyword evidence="1 3" id="KW-0547">Nucleotide-binding</keyword>
<feature type="region of interest" description="Disordered" evidence="4">
    <location>
        <begin position="637"/>
        <end position="691"/>
    </location>
</feature>
<sequence>MGLFTSDADKRIRAQVEARRADYLWREEQRRIHNAERDERREAKADEREQRRSMERALSERNRQTEAKKREYAQAEKDARRDPIIKRTGGTRGVPLLTVEHHLSPDLPVLYLPPHVPGEPRVVWAAQAQVDAKPTLVRNEKFMSAAKLSTIHARETERDYGALLERLRDERWWHELTKAASLTLTKDGDPVPWKGRYAEGMQRVQIVNAPTISAIKVMGDGLRIRIAPRLGDTAKAWVSKTDLIRAAFKSAGVDAGALSIHETSRGGIELRFNDKDPFEHIGSVEQVYDPEKGRSLLGLDSNGNEVWVTWGGNSGMVVGGVPGSGKTASMLGVFAAMAGEAELYVFDGKAGFDLEPLSLIAKVYSNEGEVHSPLETLRALEELRKERAIAIRQATGGNNFWNVPLETRRVHGLVPIFLVLDEVQTWTDTSGMSKEEKAISAEIVKLVRTLIQKARSVGIITVLTTQKPDSVTIPTVIRDNAALKLAFKVSTPEQALTILGAQPSDAPSPTAINLANKGRFVMDTEGRGIVLGQAGYVSPDALMGKLKDAKGVPDQTQVAAYIQGKGPKPSVNRPVQQTEPRVSNHSSPTSSTSTPTSTEELPAHIAAIVPTPEEARAMTPEQRLEAMRLIAQLQGNLPPEDTLTPEPAAETPEPEGQGDELDDKLAKLMATPVTPPPTITPPAGGIVEGEI</sequence>
<name>A0ABV3VAC0_9MYCO</name>
<feature type="compositionally biased region" description="Polar residues" evidence="4">
    <location>
        <begin position="573"/>
        <end position="585"/>
    </location>
</feature>
<dbReference type="PANTHER" id="PTHR22683:SF47">
    <property type="entry name" value="FTSK DOMAIN-CONTAINING PROTEIN YDCQ"/>
    <property type="match status" value="1"/>
</dbReference>
<comment type="caution">
    <text evidence="6">The sequence shown here is derived from an EMBL/GenBank/DDBJ whole genome shotgun (WGS) entry which is preliminary data.</text>
</comment>
<feature type="compositionally biased region" description="Basic and acidic residues" evidence="4">
    <location>
        <begin position="29"/>
        <end position="85"/>
    </location>
</feature>
<feature type="region of interest" description="Disordered" evidence="4">
    <location>
        <begin position="562"/>
        <end position="602"/>
    </location>
</feature>
<protein>
    <recommendedName>
        <fullName evidence="5">FtsK domain-containing protein</fullName>
    </recommendedName>
</protein>
<evidence type="ECO:0000256" key="2">
    <source>
        <dbReference type="ARBA" id="ARBA00022840"/>
    </source>
</evidence>
<evidence type="ECO:0000256" key="4">
    <source>
        <dbReference type="SAM" id="MobiDB-lite"/>
    </source>
</evidence>
<feature type="binding site" evidence="3">
    <location>
        <begin position="320"/>
        <end position="327"/>
    </location>
    <ligand>
        <name>ATP</name>
        <dbReference type="ChEBI" id="CHEBI:30616"/>
    </ligand>
</feature>
<dbReference type="SUPFAM" id="SSF52540">
    <property type="entry name" value="P-loop containing nucleoside triphosphate hydrolases"/>
    <property type="match status" value="1"/>
</dbReference>
<keyword evidence="2 3" id="KW-0067">ATP-binding</keyword>
<accession>A0ABV3VAC0</accession>
<dbReference type="InterPro" id="IPR027417">
    <property type="entry name" value="P-loop_NTPase"/>
</dbReference>
<dbReference type="EMBL" id="JBDLOU010000003">
    <property type="protein sequence ID" value="MEX3736961.1"/>
    <property type="molecule type" value="Genomic_DNA"/>
</dbReference>
<evidence type="ECO:0000313" key="7">
    <source>
        <dbReference type="Proteomes" id="UP001558474"/>
    </source>
</evidence>
<evidence type="ECO:0000256" key="3">
    <source>
        <dbReference type="PROSITE-ProRule" id="PRU00289"/>
    </source>
</evidence>
<evidence type="ECO:0000313" key="6">
    <source>
        <dbReference type="EMBL" id="MEX3736961.1"/>
    </source>
</evidence>
<feature type="region of interest" description="Disordered" evidence="4">
    <location>
        <begin position="29"/>
        <end position="89"/>
    </location>
</feature>
<dbReference type="RefSeq" id="WP_368572285.1">
    <property type="nucleotide sequence ID" value="NZ_JBDLOU010000003.1"/>
</dbReference>
<feature type="domain" description="FtsK" evidence="5">
    <location>
        <begin position="303"/>
        <end position="496"/>
    </location>
</feature>
<keyword evidence="7" id="KW-1185">Reference proteome</keyword>
<feature type="compositionally biased region" description="Low complexity" evidence="4">
    <location>
        <begin position="637"/>
        <end position="651"/>
    </location>
</feature>
<evidence type="ECO:0000259" key="5">
    <source>
        <dbReference type="PROSITE" id="PS50901"/>
    </source>
</evidence>
<proteinExistence type="predicted"/>
<dbReference type="Gene3D" id="3.40.50.300">
    <property type="entry name" value="P-loop containing nucleotide triphosphate hydrolases"/>
    <property type="match status" value="1"/>
</dbReference>
<reference evidence="6 7" key="1">
    <citation type="submission" date="2024-04" db="EMBL/GenBank/DDBJ databases">
        <title>Genomic Markers of Mycobacteria.</title>
        <authorList>
            <person name="Soliman M.S."/>
            <person name="Elkholy A."/>
            <person name="Soliman N.S."/>
            <person name="Abbas A."/>
            <person name="Khayrat S."/>
            <person name="Shawky S."/>
        </authorList>
    </citation>
    <scope>NUCLEOTIDE SEQUENCE [LARGE SCALE GENOMIC DNA]</scope>
    <source>
        <strain evidence="6 7">Egy-CU-AM5</strain>
    </source>
</reference>
<gene>
    <name evidence="6" type="ORF">ABFW12_01795</name>
</gene>
<feature type="compositionally biased region" description="Acidic residues" evidence="4">
    <location>
        <begin position="652"/>
        <end position="662"/>
    </location>
</feature>
<feature type="compositionally biased region" description="Low complexity" evidence="4">
    <location>
        <begin position="586"/>
        <end position="598"/>
    </location>
</feature>
<dbReference type="Proteomes" id="UP001558474">
    <property type="component" value="Unassembled WGS sequence"/>
</dbReference>
<dbReference type="InterPro" id="IPR002543">
    <property type="entry name" value="FtsK_dom"/>
</dbReference>
<organism evidence="6 7">
    <name type="scientific">Mycolicibacterium porcinum</name>
    <dbReference type="NCBI Taxonomy" id="39693"/>
    <lineage>
        <taxon>Bacteria</taxon>
        <taxon>Bacillati</taxon>
        <taxon>Actinomycetota</taxon>
        <taxon>Actinomycetes</taxon>
        <taxon>Mycobacteriales</taxon>
        <taxon>Mycobacteriaceae</taxon>
        <taxon>Mycolicibacterium</taxon>
    </lineage>
</organism>
<dbReference type="PROSITE" id="PS50901">
    <property type="entry name" value="FTSK"/>
    <property type="match status" value="1"/>
</dbReference>
<dbReference type="InterPro" id="IPR050206">
    <property type="entry name" value="FtsK/SpoIIIE/SftA"/>
</dbReference>
<dbReference type="PANTHER" id="PTHR22683">
    <property type="entry name" value="SPORULATION PROTEIN RELATED"/>
    <property type="match status" value="1"/>
</dbReference>
<evidence type="ECO:0000256" key="1">
    <source>
        <dbReference type="ARBA" id="ARBA00022741"/>
    </source>
</evidence>